<evidence type="ECO:0000256" key="9">
    <source>
        <dbReference type="SAM" id="Phobius"/>
    </source>
</evidence>
<name>A0ABR3H024_LOXSC</name>
<keyword evidence="6 9" id="KW-1133">Transmembrane helix</keyword>
<keyword evidence="11" id="KW-1185">Reference proteome</keyword>
<keyword evidence="5 9" id="KW-0812">Transmembrane</keyword>
<comment type="caution">
    <text evidence="10">The sequence shown here is derived from an EMBL/GenBank/DDBJ whole genome shotgun (WGS) entry which is preliminary data.</text>
</comment>
<feature type="transmembrane region" description="Helical" evidence="9">
    <location>
        <begin position="319"/>
        <end position="337"/>
    </location>
</feature>
<feature type="region of interest" description="Disordered" evidence="8">
    <location>
        <begin position="454"/>
        <end position="487"/>
    </location>
</feature>
<keyword evidence="3" id="KW-0328">Glycosyltransferase</keyword>
<feature type="transmembrane region" description="Helical" evidence="9">
    <location>
        <begin position="512"/>
        <end position="530"/>
    </location>
</feature>
<evidence type="ECO:0000256" key="7">
    <source>
        <dbReference type="ARBA" id="ARBA00023136"/>
    </source>
</evidence>
<gene>
    <name evidence="10" type="ORF">ABMA27_012625</name>
</gene>
<feature type="transmembrane region" description="Helical" evidence="9">
    <location>
        <begin position="293"/>
        <end position="313"/>
    </location>
</feature>
<feature type="transmembrane region" description="Helical" evidence="9">
    <location>
        <begin position="252"/>
        <end position="281"/>
    </location>
</feature>
<dbReference type="PANTHER" id="PTHR31488">
    <property type="entry name" value="DPY-19-LIKE 1, LIKE (H. SAPIENS)"/>
    <property type="match status" value="1"/>
</dbReference>
<accession>A0ABR3H024</accession>
<feature type="transmembrane region" description="Helical" evidence="9">
    <location>
        <begin position="422"/>
        <end position="443"/>
    </location>
</feature>
<feature type="transmembrane region" description="Helical" evidence="9">
    <location>
        <begin position="349"/>
        <end position="370"/>
    </location>
</feature>
<sequence length="752" mass="87584">MEDTDAEKKVVNLRNDIKVADQPGKTWPRNLLLFTIALILGYIHYKYVSTLFDNDRNFSYLSDLEREMSLRTEMGFYYSYYKTVVEERPFVAGISKVMYDKYVEFPRDVNALNRFNIHPEVLLGAIYRYFESHLNTSSNVECMTVDLGDSLPPVDSCNGIGVPMLFYLEAIWWLAGVAVAAVFLHATLISESILGGFLAVTQFFANHAELTRVQWAPNERENFAWPLLLTQAWLVSAQIRDRGKKTTFQLQVAIFFLNCTALLFWQFSQFIFLTQIAIFFIMEQLRIIDMKAFCIFLHSHFCGLHMAVLLLQGNDMLKSSLYVSFFISVSVYCLFFSSLRIKVQNSLDLLVEAWLVFLRVGIILCASIYFKKLISEFLDVQEDSHIWELFYSKFSDYKSFHTLMYTCSEVYDYLPWATIGNLLKSFLIPFAIFNTLNVVNYWYQRALDTIDNEKEKEKEVPVQDDDDSGIENNTNTTDNKLKKRKNSKETIDNENKDFLVTFVRSLDIEPHVFYGIAQMFVYGAMAVLVMRLKLLFVTQMCIVSGLLMNTKYLSFILPNKKYMKYIPIVWGIFLVPVCIALLENVAKESSYIGQFSDPPLEELLTWITEHTEPLSAFAGSMPLMAAVLLSARRPVVTHPHYEHHLARQRTYAVYKMYGRFTPEELYEELTKLKTTYLVVEWQYCYGKSNNNCTFEDIWDLEAPHLKSRGPPLCRSLLTHAQQHFYPVFRNTRYTVHRLHDISLRYMPRSFDT</sequence>
<evidence type="ECO:0000256" key="4">
    <source>
        <dbReference type="ARBA" id="ARBA00022679"/>
    </source>
</evidence>
<comment type="subcellular location">
    <subcellularLocation>
        <location evidence="1">Membrane</location>
        <topology evidence="1">Multi-pass membrane protein</topology>
    </subcellularLocation>
</comment>
<evidence type="ECO:0000256" key="3">
    <source>
        <dbReference type="ARBA" id="ARBA00022676"/>
    </source>
</evidence>
<dbReference type="Proteomes" id="UP001549920">
    <property type="component" value="Unassembled WGS sequence"/>
</dbReference>
<feature type="transmembrane region" description="Helical" evidence="9">
    <location>
        <begin position="170"/>
        <end position="189"/>
    </location>
</feature>
<protein>
    <recommendedName>
        <fullName evidence="12">C-mannosyltransferase DPY19L1</fullName>
    </recommendedName>
</protein>
<dbReference type="PANTHER" id="PTHR31488:SF1">
    <property type="entry name" value="C-MANNOSYLTRANSFERASE DPY19L1"/>
    <property type="match status" value="1"/>
</dbReference>
<dbReference type="InterPro" id="IPR018732">
    <property type="entry name" value="Dpy-19/Dpy-19-like"/>
</dbReference>
<evidence type="ECO:0000313" key="11">
    <source>
        <dbReference type="Proteomes" id="UP001549920"/>
    </source>
</evidence>
<keyword evidence="7 9" id="KW-0472">Membrane</keyword>
<evidence type="ECO:0000256" key="5">
    <source>
        <dbReference type="ARBA" id="ARBA00022692"/>
    </source>
</evidence>
<feature type="transmembrane region" description="Helical" evidence="9">
    <location>
        <begin position="565"/>
        <end position="582"/>
    </location>
</feature>
<proteinExistence type="inferred from homology"/>
<dbReference type="EMBL" id="JBEUOH010000031">
    <property type="protein sequence ID" value="KAL0852822.1"/>
    <property type="molecule type" value="Genomic_DNA"/>
</dbReference>
<evidence type="ECO:0000256" key="6">
    <source>
        <dbReference type="ARBA" id="ARBA00022989"/>
    </source>
</evidence>
<evidence type="ECO:0000313" key="10">
    <source>
        <dbReference type="EMBL" id="KAL0852822.1"/>
    </source>
</evidence>
<comment type="similarity">
    <text evidence="2">Belongs to the dpy-19 family.</text>
</comment>
<reference evidence="10 11" key="1">
    <citation type="submission" date="2024-06" db="EMBL/GenBank/DDBJ databases">
        <title>A chromosome-level genome assembly of beet webworm, Loxostege sticticalis.</title>
        <authorList>
            <person name="Zhang Y."/>
        </authorList>
    </citation>
    <scope>NUCLEOTIDE SEQUENCE [LARGE SCALE GENOMIC DNA]</scope>
    <source>
        <strain evidence="10">AQ026</strain>
        <tissue evidence="10">Whole body</tissue>
    </source>
</reference>
<feature type="transmembrane region" description="Helical" evidence="9">
    <location>
        <begin position="536"/>
        <end position="553"/>
    </location>
</feature>
<feature type="transmembrane region" description="Helical" evidence="9">
    <location>
        <begin position="31"/>
        <end position="48"/>
    </location>
</feature>
<organism evidence="10 11">
    <name type="scientific">Loxostege sticticalis</name>
    <name type="common">Beet webworm moth</name>
    <dbReference type="NCBI Taxonomy" id="481309"/>
    <lineage>
        <taxon>Eukaryota</taxon>
        <taxon>Metazoa</taxon>
        <taxon>Ecdysozoa</taxon>
        <taxon>Arthropoda</taxon>
        <taxon>Hexapoda</taxon>
        <taxon>Insecta</taxon>
        <taxon>Pterygota</taxon>
        <taxon>Neoptera</taxon>
        <taxon>Endopterygota</taxon>
        <taxon>Lepidoptera</taxon>
        <taxon>Glossata</taxon>
        <taxon>Ditrysia</taxon>
        <taxon>Pyraloidea</taxon>
        <taxon>Crambidae</taxon>
        <taxon>Pyraustinae</taxon>
        <taxon>Loxostege</taxon>
    </lineage>
</organism>
<evidence type="ECO:0000256" key="1">
    <source>
        <dbReference type="ARBA" id="ARBA00004141"/>
    </source>
</evidence>
<dbReference type="Pfam" id="PF10034">
    <property type="entry name" value="Dpy19"/>
    <property type="match status" value="1"/>
</dbReference>
<evidence type="ECO:0000256" key="8">
    <source>
        <dbReference type="SAM" id="MobiDB-lite"/>
    </source>
</evidence>
<evidence type="ECO:0008006" key="12">
    <source>
        <dbReference type="Google" id="ProtNLM"/>
    </source>
</evidence>
<keyword evidence="4" id="KW-0808">Transferase</keyword>
<evidence type="ECO:0000256" key="2">
    <source>
        <dbReference type="ARBA" id="ARBA00008744"/>
    </source>
</evidence>